<feature type="compositionally biased region" description="Pro residues" evidence="7">
    <location>
        <begin position="643"/>
        <end position="656"/>
    </location>
</feature>
<feature type="compositionally biased region" description="Low complexity" evidence="7">
    <location>
        <begin position="315"/>
        <end position="332"/>
    </location>
</feature>
<organism evidence="10 11">
    <name type="scientific">Leishmania tarentolae</name>
    <name type="common">Sauroleishmania tarentolae</name>
    <dbReference type="NCBI Taxonomy" id="5689"/>
    <lineage>
        <taxon>Eukaryota</taxon>
        <taxon>Discoba</taxon>
        <taxon>Euglenozoa</taxon>
        <taxon>Kinetoplastea</taxon>
        <taxon>Metakinetoplastina</taxon>
        <taxon>Trypanosomatida</taxon>
        <taxon>Trypanosomatidae</taxon>
        <taxon>Leishmaniinae</taxon>
        <taxon>Leishmania</taxon>
        <taxon>lizard Leishmania</taxon>
    </lineage>
</organism>
<feature type="region of interest" description="Disordered" evidence="7">
    <location>
        <begin position="284"/>
        <end position="390"/>
    </location>
</feature>
<feature type="compositionally biased region" description="Low complexity" evidence="7">
    <location>
        <begin position="852"/>
        <end position="863"/>
    </location>
</feature>
<feature type="compositionally biased region" description="Low complexity" evidence="7">
    <location>
        <begin position="348"/>
        <end position="376"/>
    </location>
</feature>
<gene>
    <name evidence="10" type="ORF">LtaPh_1408200</name>
</gene>
<accession>A0A640KCH1</accession>
<dbReference type="PROSITE" id="PS00108">
    <property type="entry name" value="PROTEIN_KINASE_ST"/>
    <property type="match status" value="1"/>
</dbReference>
<dbReference type="InterPro" id="IPR000719">
    <property type="entry name" value="Prot_kinase_dom"/>
</dbReference>
<feature type="region of interest" description="Disordered" evidence="7">
    <location>
        <begin position="639"/>
        <end position="703"/>
    </location>
</feature>
<evidence type="ECO:0000256" key="5">
    <source>
        <dbReference type="ARBA" id="ARBA00022840"/>
    </source>
</evidence>
<feature type="region of interest" description="Disordered" evidence="7">
    <location>
        <begin position="971"/>
        <end position="1009"/>
    </location>
</feature>
<feature type="region of interest" description="Disordered" evidence="7">
    <location>
        <begin position="845"/>
        <end position="876"/>
    </location>
</feature>
<dbReference type="InterPro" id="IPR011009">
    <property type="entry name" value="Kinase-like_dom_sf"/>
</dbReference>
<dbReference type="PROSITE" id="PS50011">
    <property type="entry name" value="PROTEIN_KINASE_DOM"/>
    <property type="match status" value="1"/>
</dbReference>
<reference evidence="10" key="1">
    <citation type="submission" date="2019-11" db="EMBL/GenBank/DDBJ databases">
        <title>Leishmania tarentolae CDS.</title>
        <authorList>
            <person name="Goto Y."/>
            <person name="Yamagishi J."/>
        </authorList>
    </citation>
    <scope>NUCLEOTIDE SEQUENCE [LARGE SCALE GENOMIC DNA]</scope>
    <source>
        <strain evidence="10">Parrot Tar II</strain>
    </source>
</reference>
<keyword evidence="1" id="KW-0723">Serine/threonine-protein kinase</keyword>
<evidence type="ECO:0000256" key="8">
    <source>
        <dbReference type="SAM" id="SignalP"/>
    </source>
</evidence>
<feature type="binding site" evidence="6">
    <location>
        <position position="513"/>
    </location>
    <ligand>
        <name>ATP</name>
        <dbReference type="ChEBI" id="CHEBI:30616"/>
    </ligand>
</feature>
<feature type="region of interest" description="Disordered" evidence="7">
    <location>
        <begin position="160"/>
        <end position="186"/>
    </location>
</feature>
<evidence type="ECO:0000256" key="3">
    <source>
        <dbReference type="ARBA" id="ARBA00022741"/>
    </source>
</evidence>
<dbReference type="EMBL" id="BLBS01000018">
    <property type="protein sequence ID" value="GET87112.1"/>
    <property type="molecule type" value="Genomic_DNA"/>
</dbReference>
<evidence type="ECO:0000259" key="9">
    <source>
        <dbReference type="PROSITE" id="PS50011"/>
    </source>
</evidence>
<dbReference type="AlphaFoldDB" id="A0A640KCH1"/>
<dbReference type="Gene3D" id="1.10.510.10">
    <property type="entry name" value="Transferase(Phosphotransferase) domain 1"/>
    <property type="match status" value="3"/>
</dbReference>
<name>A0A640KCH1_LEITA</name>
<evidence type="ECO:0000313" key="11">
    <source>
        <dbReference type="Proteomes" id="UP000419144"/>
    </source>
</evidence>
<dbReference type="GO" id="GO:0005524">
    <property type="term" value="F:ATP binding"/>
    <property type="evidence" value="ECO:0007669"/>
    <property type="project" value="UniProtKB-UniRule"/>
</dbReference>
<dbReference type="InterPro" id="IPR017441">
    <property type="entry name" value="Protein_kinase_ATP_BS"/>
</dbReference>
<dbReference type="InterPro" id="IPR008271">
    <property type="entry name" value="Ser/Thr_kinase_AS"/>
</dbReference>
<dbReference type="VEuPathDB" id="TriTrypDB:LtaPh_1408200"/>
<evidence type="ECO:0000256" key="6">
    <source>
        <dbReference type="PROSITE-ProRule" id="PRU10141"/>
    </source>
</evidence>
<keyword evidence="2" id="KW-0808">Transferase</keyword>
<feature type="chain" id="PRO_5025047619" evidence="8">
    <location>
        <begin position="20"/>
        <end position="1009"/>
    </location>
</feature>
<feature type="compositionally biased region" description="Polar residues" evidence="7">
    <location>
        <begin position="693"/>
        <end position="703"/>
    </location>
</feature>
<feature type="compositionally biased region" description="Polar residues" evidence="7">
    <location>
        <begin position="289"/>
        <end position="299"/>
    </location>
</feature>
<feature type="signal peptide" evidence="8">
    <location>
        <begin position="1"/>
        <end position="19"/>
    </location>
</feature>
<evidence type="ECO:0000256" key="7">
    <source>
        <dbReference type="SAM" id="MobiDB-lite"/>
    </source>
</evidence>
<protein>
    <submittedName>
        <fullName evidence="10">Protein kinase, putative</fullName>
    </submittedName>
</protein>
<dbReference type="GO" id="GO:0004674">
    <property type="term" value="F:protein serine/threonine kinase activity"/>
    <property type="evidence" value="ECO:0007669"/>
    <property type="project" value="UniProtKB-KW"/>
</dbReference>
<sequence>MCASASLTVSLLTFSLSLGLLEMSYQQLQGAASNSSGGSGAGGRHPSAQQWHAQQSTSSTSSPLPPPLRSDGRTAAIGSAAGTASLAASSPRISTAPRHVETWASGAGFRHSGSANGGAAYDQLGSAHLVGRHYHHNAQQSRHQKLQLPLSSSLARSAAVSGPSTTSFSSPSSAQYASPPSTAGASLPTNPSIATAVVSGAMAVGSSYTHWRGASEVGGLSDRRRRSGSGRSGGGGGSTRTSSPGPRHHTPQAQHLQQRLRADASAAHFPEHPAASSVPETAAGLVASPPSNLPDNGSTSSAQSWSQPPPPPSAAPAGSVPLASSGAPPVSSHVGQPSRRGGNGGAYSPRSSAAATSTTMAGSGGVSAAASGSASSMPPPPASGAASAATARAASPSQKVQGATSGGFTLVSAISVRLMRPNGEERPTVALSQNIMSVYEAINARFYQERQLLLTAPAKYAARRYEDAAGHYVPYPGEEIAERYVVKEVIGKGSFGTVLHCIDQKYNEAVAVKVIRSGPYFESQGWFEAQVVAHLNNDPALQNLVVQLRKVFLWKGHMVLVFEPLSFSLYRLITLTKYNGVSLDLTRKFAYQMIKVLLVLEQHQPPIIHCDLKPENVLLRDPSRSEVRVIDFGSACYQQQPKWSPPPPQVVLPPTSPSSSPGLPWDSAAEGASGGVKSTPTVDDGSVPLSPLKGQQQRPHVTTGLNTASVDTALRSGDTAATAEEAASVGNTGDAAPAAAAAAGAGTGDGKGGDIIMPKYIQSRYYRSPEVILELGYTTAIDRWSLGCFLVEMHTGVPLFPGKNEGDMVAYFTSILGPLPDYMIAASPKRTQLYYTCPSDPSLNRNGDELAHGGASAGAAPAEDGPPELTPMSSAPGHAMGSPFFLRAPRVEGEGAAAAAVAGSSSDDPPLSLEEILGVHKGGPRGCRAGQPGHDEAAYKVFCDFIRKLLQYDPRKRVSCQQAIQHPFLEPIRALKSRSVAPPSTAPNAEDGKTEAGSAPPPPLPGPPQ</sequence>
<dbReference type="Proteomes" id="UP000419144">
    <property type="component" value="Unassembled WGS sequence"/>
</dbReference>
<evidence type="ECO:0000313" key="10">
    <source>
        <dbReference type="EMBL" id="GET87112.1"/>
    </source>
</evidence>
<dbReference type="OrthoDB" id="9332038at2759"/>
<feature type="domain" description="Protein kinase" evidence="9">
    <location>
        <begin position="484"/>
        <end position="969"/>
    </location>
</feature>
<keyword evidence="11" id="KW-1185">Reference proteome</keyword>
<feature type="region of interest" description="Disordered" evidence="7">
    <location>
        <begin position="31"/>
        <end position="73"/>
    </location>
</feature>
<feature type="compositionally biased region" description="Low complexity" evidence="7">
    <location>
        <begin position="160"/>
        <end position="183"/>
    </location>
</feature>
<proteinExistence type="predicted"/>
<dbReference type="SMART" id="SM00220">
    <property type="entry name" value="S_TKc"/>
    <property type="match status" value="1"/>
</dbReference>
<feature type="compositionally biased region" description="Pro residues" evidence="7">
    <location>
        <begin position="999"/>
        <end position="1009"/>
    </location>
</feature>
<dbReference type="PANTHER" id="PTHR24058:SF131">
    <property type="entry name" value="KINASE, PUTATIVE-RELATED"/>
    <property type="match status" value="1"/>
</dbReference>
<dbReference type="InterPro" id="IPR050494">
    <property type="entry name" value="Ser_Thr_dual-spec_kinase"/>
</dbReference>
<keyword evidence="4 10" id="KW-0418">Kinase</keyword>
<feature type="region of interest" description="Disordered" evidence="7">
    <location>
        <begin position="213"/>
        <end position="264"/>
    </location>
</feature>
<comment type="caution">
    <text evidence="10">The sequence shown here is derived from an EMBL/GenBank/DDBJ whole genome shotgun (WGS) entry which is preliminary data.</text>
</comment>
<dbReference type="PANTHER" id="PTHR24058">
    <property type="entry name" value="DUAL SPECIFICITY PROTEIN KINASE"/>
    <property type="match status" value="1"/>
</dbReference>
<dbReference type="SUPFAM" id="SSF56112">
    <property type="entry name" value="Protein kinase-like (PK-like)"/>
    <property type="match status" value="1"/>
</dbReference>
<keyword evidence="5 6" id="KW-0067">ATP-binding</keyword>
<evidence type="ECO:0000256" key="1">
    <source>
        <dbReference type="ARBA" id="ARBA00022527"/>
    </source>
</evidence>
<evidence type="ECO:0000256" key="4">
    <source>
        <dbReference type="ARBA" id="ARBA00022777"/>
    </source>
</evidence>
<keyword evidence="8" id="KW-0732">Signal</keyword>
<keyword evidence="3 6" id="KW-0547">Nucleotide-binding</keyword>
<dbReference type="Pfam" id="PF00069">
    <property type="entry name" value="Pkinase"/>
    <property type="match status" value="2"/>
</dbReference>
<evidence type="ECO:0000256" key="2">
    <source>
        <dbReference type="ARBA" id="ARBA00022679"/>
    </source>
</evidence>
<dbReference type="PROSITE" id="PS00107">
    <property type="entry name" value="PROTEIN_KINASE_ATP"/>
    <property type="match status" value="1"/>
</dbReference>